<dbReference type="Gene3D" id="3.30.565.10">
    <property type="entry name" value="Histidine kinase-like ATPase, C-terminal domain"/>
    <property type="match status" value="1"/>
</dbReference>
<dbReference type="SUPFAM" id="SSF47384">
    <property type="entry name" value="Homodimeric domain of signal transducing histidine kinase"/>
    <property type="match status" value="1"/>
</dbReference>
<evidence type="ECO:0000256" key="8">
    <source>
        <dbReference type="ARBA" id="ARBA00022777"/>
    </source>
</evidence>
<evidence type="ECO:0000256" key="12">
    <source>
        <dbReference type="SAM" id="Phobius"/>
    </source>
</evidence>
<dbReference type="RefSeq" id="WP_094369393.1">
    <property type="nucleotide sequence ID" value="NZ_NOJY02000020.1"/>
</dbReference>
<dbReference type="PRINTS" id="PR00344">
    <property type="entry name" value="BCTRLSENSOR"/>
</dbReference>
<protein>
    <recommendedName>
        <fullName evidence="3">histidine kinase</fullName>
        <ecNumber evidence="3">2.7.13.3</ecNumber>
    </recommendedName>
</protein>
<evidence type="ECO:0000256" key="4">
    <source>
        <dbReference type="ARBA" id="ARBA00022475"/>
    </source>
</evidence>
<keyword evidence="8 14" id="KW-0418">Kinase</keyword>
<dbReference type="InterPro" id="IPR036097">
    <property type="entry name" value="HisK_dim/P_sf"/>
</dbReference>
<evidence type="ECO:0000313" key="14">
    <source>
        <dbReference type="EMBL" id="RDY26773.1"/>
    </source>
</evidence>
<dbReference type="GO" id="GO:0016036">
    <property type="term" value="P:cellular response to phosphate starvation"/>
    <property type="evidence" value="ECO:0007669"/>
    <property type="project" value="TreeGrafter"/>
</dbReference>
<feature type="transmembrane region" description="Helical" evidence="12">
    <location>
        <begin position="40"/>
        <end position="61"/>
    </location>
</feature>
<dbReference type="Pfam" id="PF02518">
    <property type="entry name" value="HATPase_c"/>
    <property type="match status" value="1"/>
</dbReference>
<dbReference type="InterPro" id="IPR003594">
    <property type="entry name" value="HATPase_dom"/>
</dbReference>
<dbReference type="GO" id="GO:0005886">
    <property type="term" value="C:plasma membrane"/>
    <property type="evidence" value="ECO:0007669"/>
    <property type="project" value="UniProtKB-SubCell"/>
</dbReference>
<organism evidence="14 15">
    <name type="scientific">Romboutsia weinsteinii</name>
    <dbReference type="NCBI Taxonomy" id="2020949"/>
    <lineage>
        <taxon>Bacteria</taxon>
        <taxon>Bacillati</taxon>
        <taxon>Bacillota</taxon>
        <taxon>Clostridia</taxon>
        <taxon>Peptostreptococcales</taxon>
        <taxon>Peptostreptococcaceae</taxon>
        <taxon>Romboutsia</taxon>
    </lineage>
</organism>
<gene>
    <name evidence="14" type="ORF">CHL78_011930</name>
</gene>
<evidence type="ECO:0000256" key="9">
    <source>
        <dbReference type="ARBA" id="ARBA00022989"/>
    </source>
</evidence>
<dbReference type="CDD" id="cd00082">
    <property type="entry name" value="HisKA"/>
    <property type="match status" value="1"/>
</dbReference>
<evidence type="ECO:0000256" key="2">
    <source>
        <dbReference type="ARBA" id="ARBA00004651"/>
    </source>
</evidence>
<keyword evidence="6" id="KW-0808">Transferase</keyword>
<dbReference type="InterPro" id="IPR036890">
    <property type="entry name" value="HATPase_C_sf"/>
</dbReference>
<keyword evidence="10" id="KW-0902">Two-component regulatory system</keyword>
<dbReference type="SUPFAM" id="SSF55874">
    <property type="entry name" value="ATPase domain of HSP90 chaperone/DNA topoisomerase II/histidine kinase"/>
    <property type="match status" value="1"/>
</dbReference>
<evidence type="ECO:0000256" key="10">
    <source>
        <dbReference type="ARBA" id="ARBA00023012"/>
    </source>
</evidence>
<sequence>MRFLDFLKDKIGLLVFNFIFLFFTVLVVLLSPIGESLIGSVIYIIVINLVLISLFLVISYFRKSKLLSALKEDINTNSFREITFLKPNNEESIYIDIIKQYEKKCEQILNKNADRYEENQAIMNMWVHDIKMPISIIKLIIEQNEVPSFENTLDDIDNEVMRIENAVERVLYLSRLENFHRDFLVQSVNLEKIIREVIRKYSKYFISNKITLNLQALDYTVLSDKKWLLFIFDQLIGNALKYTNKNDSISIFGTINNGFIEIHIKDSGCGIKKEDLNRVFEKGFTGSNGRNNAKSTGLGLFLVKELCDKLEHKIKVNSIYGEFSEFIIYFNNSL</sequence>
<name>A0A371J267_9FIRM</name>
<keyword evidence="7 12" id="KW-0812">Transmembrane</keyword>
<keyword evidence="5" id="KW-0597">Phosphoprotein</keyword>
<accession>A0A371J267</accession>
<feature type="transmembrane region" description="Helical" evidence="12">
    <location>
        <begin position="12"/>
        <end position="34"/>
    </location>
</feature>
<evidence type="ECO:0000256" key="5">
    <source>
        <dbReference type="ARBA" id="ARBA00022553"/>
    </source>
</evidence>
<dbReference type="GO" id="GO:0000155">
    <property type="term" value="F:phosphorelay sensor kinase activity"/>
    <property type="evidence" value="ECO:0007669"/>
    <property type="project" value="InterPro"/>
</dbReference>
<evidence type="ECO:0000259" key="13">
    <source>
        <dbReference type="PROSITE" id="PS50109"/>
    </source>
</evidence>
<dbReference type="OrthoDB" id="9780487at2"/>
<evidence type="ECO:0000256" key="11">
    <source>
        <dbReference type="ARBA" id="ARBA00023136"/>
    </source>
</evidence>
<comment type="catalytic activity">
    <reaction evidence="1">
        <text>ATP + protein L-histidine = ADP + protein N-phospho-L-histidine.</text>
        <dbReference type="EC" id="2.7.13.3"/>
    </reaction>
</comment>
<comment type="subcellular location">
    <subcellularLocation>
        <location evidence="2">Cell membrane</location>
        <topology evidence="2">Multi-pass membrane protein</topology>
    </subcellularLocation>
</comment>
<dbReference type="PROSITE" id="PS50109">
    <property type="entry name" value="HIS_KIN"/>
    <property type="match status" value="1"/>
</dbReference>
<evidence type="ECO:0000256" key="3">
    <source>
        <dbReference type="ARBA" id="ARBA00012438"/>
    </source>
</evidence>
<dbReference type="EMBL" id="NOJY02000020">
    <property type="protein sequence ID" value="RDY26773.1"/>
    <property type="molecule type" value="Genomic_DNA"/>
</dbReference>
<dbReference type="SMART" id="SM00387">
    <property type="entry name" value="HATPase_c"/>
    <property type="match status" value="1"/>
</dbReference>
<dbReference type="InterPro" id="IPR004358">
    <property type="entry name" value="Sig_transdc_His_kin-like_C"/>
</dbReference>
<dbReference type="AlphaFoldDB" id="A0A371J267"/>
<dbReference type="EC" id="2.7.13.3" evidence="3"/>
<keyword evidence="9 12" id="KW-1133">Transmembrane helix</keyword>
<dbReference type="InterPro" id="IPR005467">
    <property type="entry name" value="His_kinase_dom"/>
</dbReference>
<evidence type="ECO:0000313" key="15">
    <source>
        <dbReference type="Proteomes" id="UP000215694"/>
    </source>
</evidence>
<feature type="domain" description="Histidine kinase" evidence="13">
    <location>
        <begin position="125"/>
        <end position="334"/>
    </location>
</feature>
<evidence type="ECO:0000256" key="6">
    <source>
        <dbReference type="ARBA" id="ARBA00022679"/>
    </source>
</evidence>
<dbReference type="PANTHER" id="PTHR45453">
    <property type="entry name" value="PHOSPHATE REGULON SENSOR PROTEIN PHOR"/>
    <property type="match status" value="1"/>
</dbReference>
<dbReference type="PANTHER" id="PTHR45453:SF2">
    <property type="entry name" value="HISTIDINE KINASE"/>
    <property type="match status" value="1"/>
</dbReference>
<comment type="caution">
    <text evidence="14">The sequence shown here is derived from an EMBL/GenBank/DDBJ whole genome shotgun (WGS) entry which is preliminary data.</text>
</comment>
<evidence type="ECO:0000256" key="7">
    <source>
        <dbReference type="ARBA" id="ARBA00022692"/>
    </source>
</evidence>
<reference evidence="14 15" key="1">
    <citation type="journal article" date="2017" name="Genome Announc.">
        <title>Draft Genome Sequence of Romboutsia weinsteinii sp. nov. Strain CCRI-19649(T) Isolated from Surface Water.</title>
        <authorList>
            <person name="Maheux A.F."/>
            <person name="Boudreau D.K."/>
            <person name="Berube E."/>
            <person name="Boissinot M."/>
            <person name="Cantin P."/>
            <person name="Raymond F."/>
            <person name="Corbeil J."/>
            <person name="Omar R.F."/>
            <person name="Bergeron M.G."/>
        </authorList>
    </citation>
    <scope>NUCLEOTIDE SEQUENCE [LARGE SCALE GENOMIC DNA]</scope>
    <source>
        <strain evidence="14 15">CCRI-19649</strain>
    </source>
</reference>
<dbReference type="GO" id="GO:0004721">
    <property type="term" value="F:phosphoprotein phosphatase activity"/>
    <property type="evidence" value="ECO:0007669"/>
    <property type="project" value="TreeGrafter"/>
</dbReference>
<dbReference type="InterPro" id="IPR050351">
    <property type="entry name" value="BphY/WalK/GraS-like"/>
</dbReference>
<keyword evidence="15" id="KW-1185">Reference proteome</keyword>
<dbReference type="InterPro" id="IPR003661">
    <property type="entry name" value="HisK_dim/P_dom"/>
</dbReference>
<keyword evidence="11 12" id="KW-0472">Membrane</keyword>
<evidence type="ECO:0000256" key="1">
    <source>
        <dbReference type="ARBA" id="ARBA00000085"/>
    </source>
</evidence>
<keyword evidence="4" id="KW-1003">Cell membrane</keyword>
<dbReference type="Proteomes" id="UP000215694">
    <property type="component" value="Unassembled WGS sequence"/>
</dbReference>
<proteinExistence type="predicted"/>